<reference evidence="4" key="1">
    <citation type="submission" date="2025-08" db="UniProtKB">
        <authorList>
            <consortium name="RefSeq"/>
        </authorList>
    </citation>
    <scope>IDENTIFICATION</scope>
</reference>
<evidence type="ECO:0000313" key="3">
    <source>
        <dbReference type="Proteomes" id="UP000248480"/>
    </source>
</evidence>
<feature type="compositionally biased region" description="Polar residues" evidence="1">
    <location>
        <begin position="435"/>
        <end position="460"/>
    </location>
</feature>
<feature type="compositionally biased region" description="Polar residues" evidence="1">
    <location>
        <begin position="139"/>
        <end position="156"/>
    </location>
</feature>
<dbReference type="Pfam" id="PF15391">
    <property type="entry name" value="DUF4614"/>
    <property type="match status" value="1"/>
</dbReference>
<dbReference type="KEGG" id="tmu:101355378"/>
<proteinExistence type="predicted"/>
<feature type="region of interest" description="Disordered" evidence="1">
    <location>
        <begin position="110"/>
        <end position="357"/>
    </location>
</feature>
<feature type="domain" description="DUF4614" evidence="2">
    <location>
        <begin position="474"/>
        <end position="650"/>
    </location>
</feature>
<name>A0A2Y9RSE2_TRIMA</name>
<dbReference type="GeneID" id="101355378"/>
<sequence length="666" mass="71933">MASARKASHSVPDMFGDFSDISLEDSKMEAIRNLQIGQIGRSLSKITASESRFLKRNQTVGERHLFPKESPILRGGPRPSSGRIPTTASQIRASAALLKLAQIETKIRNRKAQRGLSDVESDVKTSDTSLPKGAEEVPTRSTAELSSQNTGKTSQKYAREIPAAESQAQSGKGSRFLKKKEPPAENISPEACFGKKLNFSTPKEKEPARTFDSPDSDEEEMKKLLGSLMESSREKETHINQGFTSTKVSEKKQMELFSLDQIPARPRGLSLPSEELPSPRPFRKPRPPTSRSGSRTPVRIRSRTSSPQTPDSGGPASRASVLSATGTSSRCPKLPSSLGRSEAGPLEEESLSETASDSLDFRINILSLDDLAPAISERPDLEQEGEDARREKPSSPGSQAEGPARQGLPRRVRAWSMASLDSKEGPPTESEVSECLSTGQRGASSQPPLSRDPSVSTVSLASLDGQEDLPTVSSAYSDDFEASPGLTVSEPTGCSEASLDRTSETLSESSSSWEGDHPLQTPKASQKQGQDVVRVIVKEMAVQTPDPAFTYWWAEAAGVAAISPVLGGACVDPTPIASHVVSADAIEALTAHSPAVFALNDLLKQQLALTQQFLEANRHLHASLLASLDQDTFHYHTLEEAKEYIQCHKPAPLTLEEALEEVQKEP</sequence>
<protein>
    <submittedName>
        <fullName evidence="4">Uncharacterized protein C19orf44 homolog</fullName>
    </submittedName>
</protein>
<feature type="region of interest" description="Disordered" evidence="1">
    <location>
        <begin position="369"/>
        <end position="530"/>
    </location>
</feature>
<evidence type="ECO:0000313" key="4">
    <source>
        <dbReference type="RefSeq" id="XP_023594533.1"/>
    </source>
</evidence>
<dbReference type="Proteomes" id="UP000248480">
    <property type="component" value="Unplaced"/>
</dbReference>
<dbReference type="AlphaFoldDB" id="A0A2Y9RSE2"/>
<dbReference type="InParanoid" id="A0A2Y9RSE2"/>
<feature type="compositionally biased region" description="Basic and acidic residues" evidence="1">
    <location>
        <begin position="377"/>
        <end position="393"/>
    </location>
</feature>
<gene>
    <name evidence="4" type="primary">CUNH19orf44</name>
</gene>
<keyword evidence="3" id="KW-1185">Reference proteome</keyword>
<dbReference type="InterPro" id="IPR040120">
    <property type="entry name" value="C19orf44-like"/>
</dbReference>
<dbReference type="FunCoup" id="A0A2Y9RSE2">
    <property type="interactions" value="596"/>
</dbReference>
<dbReference type="RefSeq" id="XP_023594533.1">
    <property type="nucleotide sequence ID" value="XM_023738765.1"/>
</dbReference>
<dbReference type="CTD" id="103183514"/>
<feature type="compositionally biased region" description="Polar residues" evidence="1">
    <location>
        <begin position="320"/>
        <end position="330"/>
    </location>
</feature>
<accession>A0A2Y9RSE2</accession>
<dbReference type="PANTHER" id="PTHR22409:SF2">
    <property type="entry name" value="CHROMOSOME 19 OPEN READING FRAME 44"/>
    <property type="match status" value="1"/>
</dbReference>
<dbReference type="PANTHER" id="PTHR22409">
    <property type="entry name" value="CHROMOSOME 19 OPEN READING FRAME 44"/>
    <property type="match status" value="1"/>
</dbReference>
<evidence type="ECO:0000259" key="2">
    <source>
        <dbReference type="Pfam" id="PF15391"/>
    </source>
</evidence>
<evidence type="ECO:0000256" key="1">
    <source>
        <dbReference type="SAM" id="MobiDB-lite"/>
    </source>
</evidence>
<dbReference type="InterPro" id="IPR027884">
    <property type="entry name" value="DUF4614"/>
</dbReference>
<organism evidence="3 4">
    <name type="scientific">Trichechus manatus latirostris</name>
    <name type="common">Florida manatee</name>
    <dbReference type="NCBI Taxonomy" id="127582"/>
    <lineage>
        <taxon>Eukaryota</taxon>
        <taxon>Metazoa</taxon>
        <taxon>Chordata</taxon>
        <taxon>Craniata</taxon>
        <taxon>Vertebrata</taxon>
        <taxon>Euteleostomi</taxon>
        <taxon>Mammalia</taxon>
        <taxon>Eutheria</taxon>
        <taxon>Afrotheria</taxon>
        <taxon>Sirenia</taxon>
        <taxon>Trichechidae</taxon>
        <taxon>Trichechus</taxon>
    </lineage>
</organism>